<evidence type="ECO:0000256" key="8">
    <source>
        <dbReference type="ARBA" id="ARBA00023136"/>
    </source>
</evidence>
<reference evidence="15 16" key="1">
    <citation type="submission" date="2024-04" db="EMBL/GenBank/DDBJ databases">
        <title>Tritrichomonas musculus Genome.</title>
        <authorList>
            <person name="Alves-Ferreira E."/>
            <person name="Grigg M."/>
            <person name="Lorenzi H."/>
            <person name="Galac M."/>
        </authorList>
    </citation>
    <scope>NUCLEOTIDE SEQUENCE [LARGE SCALE GENOMIC DNA]</scope>
    <source>
        <strain evidence="15 16">EAF2021</strain>
    </source>
</reference>
<feature type="transmembrane region" description="Helical" evidence="14">
    <location>
        <begin position="294"/>
        <end position="315"/>
    </location>
</feature>
<keyword evidence="6 14" id="KW-1133">Transmembrane helix</keyword>
<evidence type="ECO:0000256" key="13">
    <source>
        <dbReference type="SAM" id="MobiDB-lite"/>
    </source>
</evidence>
<dbReference type="EMBL" id="JAPFFF010000005">
    <property type="protein sequence ID" value="KAK8889849.1"/>
    <property type="molecule type" value="Genomic_DNA"/>
</dbReference>
<dbReference type="PANTHER" id="PTHR12424">
    <property type="entry name" value="TWEETY-RELATED"/>
    <property type="match status" value="1"/>
</dbReference>
<evidence type="ECO:0000256" key="11">
    <source>
        <dbReference type="ARBA" id="ARBA00023214"/>
    </source>
</evidence>
<evidence type="ECO:0000313" key="16">
    <source>
        <dbReference type="Proteomes" id="UP001470230"/>
    </source>
</evidence>
<feature type="transmembrane region" description="Helical" evidence="14">
    <location>
        <begin position="6"/>
        <end position="30"/>
    </location>
</feature>
<evidence type="ECO:0000313" key="15">
    <source>
        <dbReference type="EMBL" id="KAK8889849.1"/>
    </source>
</evidence>
<feature type="region of interest" description="Disordered" evidence="13">
    <location>
        <begin position="593"/>
        <end position="618"/>
    </location>
</feature>
<keyword evidence="10" id="KW-0325">Glycoprotein</keyword>
<evidence type="ECO:0000256" key="2">
    <source>
        <dbReference type="ARBA" id="ARBA00009849"/>
    </source>
</evidence>
<keyword evidence="9" id="KW-0869">Chloride channel</keyword>
<keyword evidence="4" id="KW-1003">Cell membrane</keyword>
<evidence type="ECO:0000256" key="6">
    <source>
        <dbReference type="ARBA" id="ARBA00022989"/>
    </source>
</evidence>
<evidence type="ECO:0000256" key="12">
    <source>
        <dbReference type="ARBA" id="ARBA00023303"/>
    </source>
</evidence>
<feature type="transmembrane region" description="Helical" evidence="14">
    <location>
        <begin position="264"/>
        <end position="282"/>
    </location>
</feature>
<dbReference type="InterPro" id="IPR006990">
    <property type="entry name" value="Tweety"/>
</dbReference>
<keyword evidence="8 14" id="KW-0472">Membrane</keyword>
<dbReference type="PANTHER" id="PTHR12424:SF8">
    <property type="entry name" value="PROTEIN TWEETY"/>
    <property type="match status" value="1"/>
</dbReference>
<evidence type="ECO:0000256" key="7">
    <source>
        <dbReference type="ARBA" id="ARBA00023065"/>
    </source>
</evidence>
<proteinExistence type="inferred from homology"/>
<protein>
    <submittedName>
        <fullName evidence="15">Uncharacterized protein</fullName>
    </submittedName>
</protein>
<comment type="subcellular location">
    <subcellularLocation>
        <location evidence="1">Cell membrane</location>
        <topology evidence="1">Multi-pass membrane protein</topology>
    </subcellularLocation>
</comment>
<keyword evidence="11" id="KW-0868">Chloride</keyword>
<keyword evidence="16" id="KW-1185">Reference proteome</keyword>
<keyword evidence="12" id="KW-0407">Ion channel</keyword>
<feature type="transmembrane region" description="Helical" evidence="14">
    <location>
        <begin position="534"/>
        <end position="557"/>
    </location>
</feature>
<evidence type="ECO:0000256" key="1">
    <source>
        <dbReference type="ARBA" id="ARBA00004651"/>
    </source>
</evidence>
<organism evidence="15 16">
    <name type="scientific">Tritrichomonas musculus</name>
    <dbReference type="NCBI Taxonomy" id="1915356"/>
    <lineage>
        <taxon>Eukaryota</taxon>
        <taxon>Metamonada</taxon>
        <taxon>Parabasalia</taxon>
        <taxon>Tritrichomonadida</taxon>
        <taxon>Tritrichomonadidae</taxon>
        <taxon>Tritrichomonas</taxon>
    </lineage>
</organism>
<evidence type="ECO:0000256" key="10">
    <source>
        <dbReference type="ARBA" id="ARBA00023180"/>
    </source>
</evidence>
<comment type="similarity">
    <text evidence="2">Belongs to the tweety family.</text>
</comment>
<name>A0ABR2KFK4_9EUKA</name>
<evidence type="ECO:0000256" key="9">
    <source>
        <dbReference type="ARBA" id="ARBA00023173"/>
    </source>
</evidence>
<gene>
    <name evidence="15" type="ORF">M9Y10_034603</name>
</gene>
<evidence type="ECO:0000256" key="3">
    <source>
        <dbReference type="ARBA" id="ARBA00022448"/>
    </source>
</evidence>
<evidence type="ECO:0000256" key="14">
    <source>
        <dbReference type="SAM" id="Phobius"/>
    </source>
</evidence>
<keyword evidence="5 14" id="KW-0812">Transmembrane</keyword>
<feature type="transmembrane region" description="Helical" evidence="14">
    <location>
        <begin position="42"/>
        <end position="64"/>
    </location>
</feature>
<dbReference type="Proteomes" id="UP001470230">
    <property type="component" value="Unassembled WGS sequence"/>
</dbReference>
<accession>A0ABR2KFK4</accession>
<comment type="caution">
    <text evidence="15">The sequence shown here is derived from an EMBL/GenBank/DDBJ whole genome shotgun (WGS) entry which is preliminary data.</text>
</comment>
<evidence type="ECO:0000256" key="4">
    <source>
        <dbReference type="ARBA" id="ARBA00022475"/>
    </source>
</evidence>
<keyword evidence="7" id="KW-0406">Ion transport</keyword>
<sequence length="618" mass="70499">MGQFYPQLIIFILSAICFIITLILTIFIYFSCTPDTSSKPGFCFIFWWIFFSLFYGVSLSYYILGILKTPFFLDNYPKIIDIIKNASLDLGNSYSHFAHSYFNLSSSYFSGENGSFGSFSTLITDEKKEKSVWKTDSLSKMIDQLLLSISSNISELINSKAISSNCNKIDLKSLQVINFPTLKAISNSLNNITNSLTIVDNENNKDIQSLGNSLKNILNDFINIPTKNPFINFPLFITNYVDIEIQKAIPSFSTNNNYYKSIRYLVYVVFCLLVIFYVFQTITFSMNNSFSRCFVVANQPISMIISLVIGIIGVISTSISCSISDLCLDSTEFATNFYFGKNEYRNLGLPKSNHELIFNSEDKYLYNVINISNIANFSQPTSEIKKKLEAINIPSGITTFSSDLNQSNHELNSLYQKVLLNDIIFVANYSSYIRREIISTGCASENERNYADSIIKDLNQLNSIIQYEIPLLIKAINSFLIYNESISKELFISSFSSEEYLNLATNSSTLTSSLFTCPLRCSKKYFCEETGGTFSYFAIFSHFYIISLIGFTLLLLFRRKSMLSPYDIKDYSINEDNQLNKSRNRWKNHFVTDDSSQMDTNSSSDSSFDMFQQSRSRI</sequence>
<evidence type="ECO:0000256" key="5">
    <source>
        <dbReference type="ARBA" id="ARBA00022692"/>
    </source>
</evidence>
<keyword evidence="3" id="KW-0813">Transport</keyword>